<dbReference type="RefSeq" id="WP_344252106.1">
    <property type="nucleotide sequence ID" value="NZ_BAAARE010000001.1"/>
</dbReference>
<comment type="similarity">
    <text evidence="1">Belongs to the LytR/CpsA/Psr (LCP) family.</text>
</comment>
<evidence type="ECO:0000313" key="5">
    <source>
        <dbReference type="EMBL" id="GAA2467281.1"/>
    </source>
</evidence>
<evidence type="ECO:0000256" key="3">
    <source>
        <dbReference type="SAM" id="Phobius"/>
    </source>
</evidence>
<protein>
    <recommendedName>
        <fullName evidence="4">Cell envelope-related transcriptional attenuator domain-containing protein</fullName>
    </recommendedName>
</protein>
<feature type="domain" description="Cell envelope-related transcriptional attenuator" evidence="4">
    <location>
        <begin position="194"/>
        <end position="395"/>
    </location>
</feature>
<dbReference type="PANTHER" id="PTHR33392:SF6">
    <property type="entry name" value="POLYISOPRENYL-TEICHOIC ACID--PEPTIDOGLYCAN TEICHOIC ACID TRANSFERASE TAGU"/>
    <property type="match status" value="1"/>
</dbReference>
<evidence type="ECO:0000313" key="6">
    <source>
        <dbReference type="Proteomes" id="UP001500730"/>
    </source>
</evidence>
<comment type="caution">
    <text evidence="5">The sequence shown here is derived from an EMBL/GenBank/DDBJ whole genome shotgun (WGS) entry which is preliminary data.</text>
</comment>
<organism evidence="5 6">
    <name type="scientific">Terrabacter carboxydivorans</name>
    <dbReference type="NCBI Taxonomy" id="619730"/>
    <lineage>
        <taxon>Bacteria</taxon>
        <taxon>Bacillati</taxon>
        <taxon>Actinomycetota</taxon>
        <taxon>Actinomycetes</taxon>
        <taxon>Micrococcales</taxon>
        <taxon>Intrasporangiaceae</taxon>
        <taxon>Terrabacter</taxon>
    </lineage>
</organism>
<accession>A0ABN3KQM4</accession>
<dbReference type="InterPro" id="IPR004474">
    <property type="entry name" value="LytR_CpsA_psr"/>
</dbReference>
<dbReference type="EMBL" id="BAAARE010000001">
    <property type="protein sequence ID" value="GAA2467281.1"/>
    <property type="molecule type" value="Genomic_DNA"/>
</dbReference>
<feature type="compositionally biased region" description="Low complexity" evidence="2">
    <location>
        <begin position="470"/>
        <end position="479"/>
    </location>
</feature>
<reference evidence="5 6" key="1">
    <citation type="journal article" date="2019" name="Int. J. Syst. Evol. Microbiol.">
        <title>The Global Catalogue of Microorganisms (GCM) 10K type strain sequencing project: providing services to taxonomists for standard genome sequencing and annotation.</title>
        <authorList>
            <consortium name="The Broad Institute Genomics Platform"/>
            <consortium name="The Broad Institute Genome Sequencing Center for Infectious Disease"/>
            <person name="Wu L."/>
            <person name="Ma J."/>
        </authorList>
    </citation>
    <scope>NUCLEOTIDE SEQUENCE [LARGE SCALE GENOMIC DNA]</scope>
    <source>
        <strain evidence="5 6">JCM 16259</strain>
    </source>
</reference>
<keyword evidence="6" id="KW-1185">Reference proteome</keyword>
<sequence>MEPQRPRSGRALGLTALATVLPGSGLTRTRSRRLGWVLLVVTLGALAVAARSVLTRGVTATALEIVSHPELMGPAALAIAAWGLVWCASIVLTAVEARPRGLGGGRTLVLAAFTTAMVGAIGSGTYLAVDYALITRDTVGAVFSAPTPRPGTGPRVTAEVGPSTSPDADPWAGQPRLNVLLIGSDAGADRVGIRTDSMIVASLDTRSGRTTLISLPRNLLDAPLAPNSPLRARYPSGHFGQPDRACAQNTPGVTGQCQLTNLYAEAEAYAVDHPGAYAPGIVPGREEVRGAVQQIVGLPIDHVVVIDLRGFPLLVDAMGGLDINVKDAGTGGPLPIGGHVTADNRVVGVTGWFRPGRQHLDGQHALWYARSRAADNDDYRQARQRCVVRAIVEQVDPLAMLREYPRLARIARDNIYIDIPVQSLPAMALLAERAQRAPVDSVSLTLGDGIRPWSPDYARIRALVRRGITASTTPDASRPASPPPTTPVAQPTPRPTPHPTPHPTPSPTPSPTTTPYAQC</sequence>
<feature type="region of interest" description="Disordered" evidence="2">
    <location>
        <begin position="470"/>
        <end position="519"/>
    </location>
</feature>
<feature type="transmembrane region" description="Helical" evidence="3">
    <location>
        <begin position="34"/>
        <end position="54"/>
    </location>
</feature>
<dbReference type="InterPro" id="IPR050922">
    <property type="entry name" value="LytR/CpsA/Psr_CW_biosynth"/>
</dbReference>
<name>A0ABN3KQM4_9MICO</name>
<keyword evidence="3" id="KW-0812">Transmembrane</keyword>
<keyword evidence="3" id="KW-0472">Membrane</keyword>
<keyword evidence="3" id="KW-1133">Transmembrane helix</keyword>
<feature type="region of interest" description="Disordered" evidence="2">
    <location>
        <begin position="145"/>
        <end position="169"/>
    </location>
</feature>
<dbReference type="Proteomes" id="UP001500730">
    <property type="component" value="Unassembled WGS sequence"/>
</dbReference>
<feature type="transmembrane region" description="Helical" evidence="3">
    <location>
        <begin position="74"/>
        <end position="95"/>
    </location>
</feature>
<evidence type="ECO:0000256" key="1">
    <source>
        <dbReference type="ARBA" id="ARBA00006068"/>
    </source>
</evidence>
<feature type="compositionally biased region" description="Pro residues" evidence="2">
    <location>
        <begin position="480"/>
        <end position="512"/>
    </location>
</feature>
<gene>
    <name evidence="5" type="ORF">GCM10009858_00530</name>
</gene>
<evidence type="ECO:0000256" key="2">
    <source>
        <dbReference type="SAM" id="MobiDB-lite"/>
    </source>
</evidence>
<dbReference type="PANTHER" id="PTHR33392">
    <property type="entry name" value="POLYISOPRENYL-TEICHOIC ACID--PEPTIDOGLYCAN TEICHOIC ACID TRANSFERASE TAGU"/>
    <property type="match status" value="1"/>
</dbReference>
<dbReference type="Pfam" id="PF03816">
    <property type="entry name" value="LytR_cpsA_psr"/>
    <property type="match status" value="1"/>
</dbReference>
<evidence type="ECO:0000259" key="4">
    <source>
        <dbReference type="Pfam" id="PF03816"/>
    </source>
</evidence>
<feature type="transmembrane region" description="Helical" evidence="3">
    <location>
        <begin position="107"/>
        <end position="129"/>
    </location>
</feature>
<dbReference type="NCBIfam" id="TIGR00350">
    <property type="entry name" value="lytR_cpsA_psr"/>
    <property type="match status" value="1"/>
</dbReference>
<proteinExistence type="inferred from homology"/>
<dbReference type="Gene3D" id="3.40.630.190">
    <property type="entry name" value="LCP protein"/>
    <property type="match status" value="1"/>
</dbReference>